<feature type="compositionally biased region" description="Polar residues" evidence="4">
    <location>
        <begin position="225"/>
        <end position="243"/>
    </location>
</feature>
<dbReference type="Proteomes" id="UP000789390">
    <property type="component" value="Unassembled WGS sequence"/>
</dbReference>
<dbReference type="GO" id="GO:0045944">
    <property type="term" value="P:positive regulation of transcription by RNA polymerase II"/>
    <property type="evidence" value="ECO:0007669"/>
    <property type="project" value="TreeGrafter"/>
</dbReference>
<dbReference type="PANTHER" id="PTHR24193">
    <property type="entry name" value="ANKYRIN REPEAT PROTEIN"/>
    <property type="match status" value="1"/>
</dbReference>
<protein>
    <submittedName>
        <fullName evidence="5">Uncharacterized protein</fullName>
    </submittedName>
</protein>
<name>A0A8J2RET1_9CRUS</name>
<dbReference type="GO" id="GO:0000976">
    <property type="term" value="F:transcription cis-regulatory region binding"/>
    <property type="evidence" value="ECO:0007669"/>
    <property type="project" value="TreeGrafter"/>
</dbReference>
<dbReference type="SMART" id="SM00248">
    <property type="entry name" value="ANK"/>
    <property type="match status" value="4"/>
</dbReference>
<evidence type="ECO:0000256" key="1">
    <source>
        <dbReference type="ARBA" id="ARBA00022737"/>
    </source>
</evidence>
<sequence>MDHNQILLDTVIEFPSQLLGDNSDGPQQEDSLLLPPSNQLPISNQNMVEMGKKLLEAASENNLESVKSLMTGGAPFTGNWLGTTPLHAAAKAGHIETVELLLKAGIFRDAKTKVDRTALQMAAEEGYTAIVQMLLEHGADINSKDMLRMTALHWAVERGHRDVVTVLLSYGAEAVSFNKFDKTAMDIACDNGFDDIASQLEAAIFQKNNSKPHIPVANGRAEAANHNNTTPEMSSVKSPTWKTSPEEDALEKLTASARNSESTSHEALKLLESHGISFLPVDNSTLLTSALESGQSISLTEAGKMALNHLKRDRHPIPRPAQAAPMTKKLKLSSISSPGHPRVVTITAEQFLAIANRLQSRGNSSGKPVIISLPKNLTLSTQTKVATSRPAVTLATAVPSKSPISQLDSNLPEFVLSQQMPDPLSIETVVKPSQPPLSMPILNDDEPCSDPMTTSIEVDSTNDQYHHVSDHLTESSEFDLVTSQEVSTPSLDMSSIPMMEQQTNKPAINISADTRAENSLSNDRKNHFFKSGQLKGSARTTPMTILCQRKKRKSATLEEEEVEFPSEAVMVASIHSRSTQSHIQHQHQHQPTLNNAAPPLDAEDDMFINDESGSCHGNNNPPVWLSIMEEENSRFSAGADNDDDLLDPSRLAAQLASIRQAASQYSFSS</sequence>
<feature type="region of interest" description="Disordered" evidence="4">
    <location>
        <begin position="575"/>
        <end position="623"/>
    </location>
</feature>
<proteinExistence type="predicted"/>
<feature type="repeat" description="ANK" evidence="3">
    <location>
        <begin position="81"/>
        <end position="113"/>
    </location>
</feature>
<reference evidence="5" key="1">
    <citation type="submission" date="2021-11" db="EMBL/GenBank/DDBJ databases">
        <authorList>
            <person name="Schell T."/>
        </authorList>
    </citation>
    <scope>NUCLEOTIDE SEQUENCE</scope>
    <source>
        <strain evidence="5">M5</strain>
    </source>
</reference>
<dbReference type="AlphaFoldDB" id="A0A8J2RET1"/>
<comment type="caution">
    <text evidence="5">The sequence shown here is derived from an EMBL/GenBank/DDBJ whole genome shotgun (WGS) entry which is preliminary data.</text>
</comment>
<dbReference type="GO" id="GO:0005634">
    <property type="term" value="C:nucleus"/>
    <property type="evidence" value="ECO:0007669"/>
    <property type="project" value="TreeGrafter"/>
</dbReference>
<feature type="repeat" description="ANK" evidence="3">
    <location>
        <begin position="147"/>
        <end position="179"/>
    </location>
</feature>
<evidence type="ECO:0000256" key="4">
    <source>
        <dbReference type="SAM" id="MobiDB-lite"/>
    </source>
</evidence>
<dbReference type="Gene3D" id="1.25.40.20">
    <property type="entry name" value="Ankyrin repeat-containing domain"/>
    <property type="match status" value="1"/>
</dbReference>
<feature type="repeat" description="ANK" evidence="3">
    <location>
        <begin position="114"/>
        <end position="146"/>
    </location>
</feature>
<dbReference type="SUPFAM" id="SSF48403">
    <property type="entry name" value="Ankyrin repeat"/>
    <property type="match status" value="1"/>
</dbReference>
<feature type="region of interest" description="Disordered" evidence="4">
    <location>
        <begin position="225"/>
        <end position="247"/>
    </location>
</feature>
<dbReference type="InterPro" id="IPR002110">
    <property type="entry name" value="Ankyrin_rpt"/>
</dbReference>
<dbReference type="PANTHER" id="PTHR24193:SF121">
    <property type="entry name" value="ADA2A-CONTAINING COMPLEX COMPONENT 3, ISOFORM D"/>
    <property type="match status" value="1"/>
</dbReference>
<dbReference type="OrthoDB" id="427518at2759"/>
<dbReference type="InterPro" id="IPR050663">
    <property type="entry name" value="Ankyrin-SOCS_Box"/>
</dbReference>
<dbReference type="PROSITE" id="PS50088">
    <property type="entry name" value="ANK_REPEAT"/>
    <property type="match status" value="3"/>
</dbReference>
<feature type="compositionally biased region" description="Polar residues" evidence="4">
    <location>
        <begin position="611"/>
        <end position="621"/>
    </location>
</feature>
<gene>
    <name evidence="5" type="ORF">DGAL_LOCUS1598</name>
</gene>
<dbReference type="Pfam" id="PF12796">
    <property type="entry name" value="Ank_2"/>
    <property type="match status" value="2"/>
</dbReference>
<organism evidence="5 6">
    <name type="scientific">Daphnia galeata</name>
    <dbReference type="NCBI Taxonomy" id="27404"/>
    <lineage>
        <taxon>Eukaryota</taxon>
        <taxon>Metazoa</taxon>
        <taxon>Ecdysozoa</taxon>
        <taxon>Arthropoda</taxon>
        <taxon>Crustacea</taxon>
        <taxon>Branchiopoda</taxon>
        <taxon>Diplostraca</taxon>
        <taxon>Cladocera</taxon>
        <taxon>Anomopoda</taxon>
        <taxon>Daphniidae</taxon>
        <taxon>Daphnia</taxon>
    </lineage>
</organism>
<dbReference type="PRINTS" id="PR01415">
    <property type="entry name" value="ANKYRIN"/>
</dbReference>
<evidence type="ECO:0000256" key="3">
    <source>
        <dbReference type="PROSITE-ProRule" id="PRU00023"/>
    </source>
</evidence>
<keyword evidence="6" id="KW-1185">Reference proteome</keyword>
<evidence type="ECO:0000313" key="6">
    <source>
        <dbReference type="Proteomes" id="UP000789390"/>
    </source>
</evidence>
<dbReference type="PROSITE" id="PS50297">
    <property type="entry name" value="ANK_REP_REGION"/>
    <property type="match status" value="3"/>
</dbReference>
<evidence type="ECO:0000256" key="2">
    <source>
        <dbReference type="ARBA" id="ARBA00023043"/>
    </source>
</evidence>
<evidence type="ECO:0000313" key="5">
    <source>
        <dbReference type="EMBL" id="CAH0099459.1"/>
    </source>
</evidence>
<keyword evidence="2 3" id="KW-0040">ANK repeat</keyword>
<accession>A0A8J2RET1</accession>
<dbReference type="EMBL" id="CAKKLH010000019">
    <property type="protein sequence ID" value="CAH0099459.1"/>
    <property type="molecule type" value="Genomic_DNA"/>
</dbReference>
<dbReference type="InterPro" id="IPR036770">
    <property type="entry name" value="Ankyrin_rpt-contain_sf"/>
</dbReference>
<keyword evidence="1" id="KW-0677">Repeat</keyword>